<evidence type="ECO:0000256" key="1">
    <source>
        <dbReference type="ARBA" id="ARBA00023015"/>
    </source>
</evidence>
<keyword evidence="1" id="KW-0805">Transcription regulation</keyword>
<keyword evidence="3" id="KW-0804">Transcription</keyword>
<dbReference type="InterPro" id="IPR036388">
    <property type="entry name" value="WH-like_DNA-bd_sf"/>
</dbReference>
<dbReference type="EMBL" id="JAGTIS010000014">
    <property type="protein sequence ID" value="MBT8768670.1"/>
    <property type="molecule type" value="Genomic_DNA"/>
</dbReference>
<dbReference type="SMART" id="SM00895">
    <property type="entry name" value="FCD"/>
    <property type="match status" value="1"/>
</dbReference>
<evidence type="ECO:0000256" key="3">
    <source>
        <dbReference type="ARBA" id="ARBA00023163"/>
    </source>
</evidence>
<sequence>MPAEPAEVRGSSRFVYESIYTAILEKRLAPATPLNKQTLGRIFQVSASTIQRALSRLADEGAVSMQASQVAMVARPCGHQARQVLEARILVETEVLRLVCGRLTSDRLTELRERVAEERACLAAGDRAGLIERVAGFHMRLAEFAGNPLLLKFLRNLLSRASLCVALNRSEVYSAATCEEHLELLEALEEGDVGTAVELLVRHLNGVFDKQRFVPPPTTDLRAAFKGRLGLAWSR</sequence>
<evidence type="ECO:0000259" key="5">
    <source>
        <dbReference type="SMART" id="SM00895"/>
    </source>
</evidence>
<dbReference type="SMART" id="SM00345">
    <property type="entry name" value="HTH_GNTR"/>
    <property type="match status" value="1"/>
</dbReference>
<dbReference type="SUPFAM" id="SSF46785">
    <property type="entry name" value="Winged helix' DNA-binding domain"/>
    <property type="match status" value="1"/>
</dbReference>
<dbReference type="Gene3D" id="1.20.120.530">
    <property type="entry name" value="GntR ligand-binding domain-like"/>
    <property type="match status" value="1"/>
</dbReference>
<reference evidence="6 7" key="1">
    <citation type="submission" date="2021-04" db="EMBL/GenBank/DDBJ databases">
        <title>Pseudomonas boanensis sp. nov., a bacterium isolated from river water used for household purposes in Boane District, Mozambique.</title>
        <authorList>
            <person name="Nicklasson M."/>
            <person name="Martin-Rodriguez A.J."/>
            <person name="Thorell K."/>
            <person name="Neves L."/>
            <person name="Mussagy A."/>
            <person name="Rydberg H.A."/>
            <person name="Hernroth B."/>
            <person name="Svensson-Stadler L."/>
            <person name="Sjoling A."/>
        </authorList>
    </citation>
    <scope>NUCLEOTIDE SEQUENCE [LARGE SCALE GENOMIC DNA]</scope>
    <source>
        <strain evidence="6 7">DB1</strain>
    </source>
</reference>
<comment type="caution">
    <text evidence="6">The sequence shown here is derived from an EMBL/GenBank/DDBJ whole genome shotgun (WGS) entry which is preliminary data.</text>
</comment>
<dbReference type="InterPro" id="IPR008920">
    <property type="entry name" value="TF_FadR/GntR_C"/>
</dbReference>
<dbReference type="SUPFAM" id="SSF48008">
    <property type="entry name" value="GntR ligand-binding domain-like"/>
    <property type="match status" value="1"/>
</dbReference>
<dbReference type="Gene3D" id="1.10.10.10">
    <property type="entry name" value="Winged helix-like DNA-binding domain superfamily/Winged helix DNA-binding domain"/>
    <property type="match status" value="1"/>
</dbReference>
<dbReference type="Proteomes" id="UP001519667">
    <property type="component" value="Unassembled WGS sequence"/>
</dbReference>
<protein>
    <submittedName>
        <fullName evidence="6">GntR family transcriptional regulator</fullName>
    </submittedName>
</protein>
<evidence type="ECO:0000256" key="2">
    <source>
        <dbReference type="ARBA" id="ARBA00023125"/>
    </source>
</evidence>
<accession>A0ABS5XLV3</accession>
<dbReference type="Pfam" id="PF07729">
    <property type="entry name" value="FCD"/>
    <property type="match status" value="1"/>
</dbReference>
<dbReference type="PANTHER" id="PTHR43537:SF53">
    <property type="entry name" value="HTH-TYPE TRANSCRIPTIONAL REPRESSOR NANR"/>
    <property type="match status" value="1"/>
</dbReference>
<evidence type="ECO:0000313" key="6">
    <source>
        <dbReference type="EMBL" id="MBT8768670.1"/>
    </source>
</evidence>
<dbReference type="InterPro" id="IPR000524">
    <property type="entry name" value="Tscrpt_reg_HTH_GntR"/>
</dbReference>
<gene>
    <name evidence="6" type="ORF">J7302_21385</name>
</gene>
<keyword evidence="7" id="KW-1185">Reference proteome</keyword>
<evidence type="ECO:0000259" key="4">
    <source>
        <dbReference type="SMART" id="SM00345"/>
    </source>
</evidence>
<dbReference type="InterPro" id="IPR036390">
    <property type="entry name" value="WH_DNA-bd_sf"/>
</dbReference>
<dbReference type="Pfam" id="PF00392">
    <property type="entry name" value="GntR"/>
    <property type="match status" value="1"/>
</dbReference>
<dbReference type="PANTHER" id="PTHR43537">
    <property type="entry name" value="TRANSCRIPTIONAL REGULATOR, GNTR FAMILY"/>
    <property type="match status" value="1"/>
</dbReference>
<feature type="domain" description="HTH gntR-type" evidence="4">
    <location>
        <begin position="15"/>
        <end position="73"/>
    </location>
</feature>
<evidence type="ECO:0000313" key="7">
    <source>
        <dbReference type="Proteomes" id="UP001519667"/>
    </source>
</evidence>
<dbReference type="InterPro" id="IPR011711">
    <property type="entry name" value="GntR_C"/>
</dbReference>
<name>A0ABS5XLV3_9GAMM</name>
<feature type="domain" description="GntR C-terminal" evidence="5">
    <location>
        <begin position="83"/>
        <end position="206"/>
    </location>
</feature>
<organism evidence="6 7">
    <name type="scientific">Metapseudomonas boanensis</name>
    <dbReference type="NCBI Taxonomy" id="2822138"/>
    <lineage>
        <taxon>Bacteria</taxon>
        <taxon>Pseudomonadati</taxon>
        <taxon>Pseudomonadota</taxon>
        <taxon>Gammaproteobacteria</taxon>
        <taxon>Pseudomonadales</taxon>
        <taxon>Pseudomonadaceae</taxon>
        <taxon>Metapseudomonas</taxon>
    </lineage>
</organism>
<proteinExistence type="predicted"/>
<keyword evidence="2" id="KW-0238">DNA-binding</keyword>